<comment type="caution">
    <text evidence="2">The sequence shown here is derived from an EMBL/GenBank/DDBJ whole genome shotgun (WGS) entry which is preliminary data.</text>
</comment>
<dbReference type="PROSITE" id="PS50878">
    <property type="entry name" value="RT_POL"/>
    <property type="match status" value="1"/>
</dbReference>
<feature type="domain" description="Reverse transcriptase" evidence="1">
    <location>
        <begin position="1"/>
        <end position="95"/>
    </location>
</feature>
<dbReference type="Pfam" id="PF00078">
    <property type="entry name" value="RVT_1"/>
    <property type="match status" value="1"/>
</dbReference>
<accession>A0A8K0K701</accession>
<protein>
    <recommendedName>
        <fullName evidence="1">Reverse transcriptase domain-containing protein</fullName>
    </recommendedName>
</protein>
<evidence type="ECO:0000313" key="2">
    <source>
        <dbReference type="EMBL" id="KAG8228689.1"/>
    </source>
</evidence>
<reference evidence="2" key="2">
    <citation type="submission" date="2017-10" db="EMBL/GenBank/DDBJ databases">
        <title>Ladona fulva Genome sequencing and assembly.</title>
        <authorList>
            <person name="Murali S."/>
            <person name="Richards S."/>
            <person name="Bandaranaike D."/>
            <person name="Bellair M."/>
            <person name="Blankenburg K."/>
            <person name="Chao H."/>
            <person name="Dinh H."/>
            <person name="Doddapaneni H."/>
            <person name="Dugan-Rocha S."/>
            <person name="Elkadiri S."/>
            <person name="Gnanaolivu R."/>
            <person name="Hernandez B."/>
            <person name="Skinner E."/>
            <person name="Javaid M."/>
            <person name="Lee S."/>
            <person name="Li M."/>
            <person name="Ming W."/>
            <person name="Munidasa M."/>
            <person name="Muniz J."/>
            <person name="Nguyen L."/>
            <person name="Hughes D."/>
            <person name="Osuji N."/>
            <person name="Pu L.-L."/>
            <person name="Puazo M."/>
            <person name="Qu C."/>
            <person name="Quiroz J."/>
            <person name="Raj R."/>
            <person name="Weissenberger G."/>
            <person name="Xin Y."/>
            <person name="Zou X."/>
            <person name="Han Y."/>
            <person name="Worley K."/>
            <person name="Muzny D."/>
            <person name="Gibbs R."/>
        </authorList>
    </citation>
    <scope>NUCLEOTIDE SEQUENCE</scope>
    <source>
        <strain evidence="2">Sampled in the wild</strain>
    </source>
</reference>
<dbReference type="InterPro" id="IPR000477">
    <property type="entry name" value="RT_dom"/>
</dbReference>
<organism evidence="2 3">
    <name type="scientific">Ladona fulva</name>
    <name type="common">Scarce chaser dragonfly</name>
    <name type="synonym">Libellula fulva</name>
    <dbReference type="NCBI Taxonomy" id="123851"/>
    <lineage>
        <taxon>Eukaryota</taxon>
        <taxon>Metazoa</taxon>
        <taxon>Ecdysozoa</taxon>
        <taxon>Arthropoda</taxon>
        <taxon>Hexapoda</taxon>
        <taxon>Insecta</taxon>
        <taxon>Pterygota</taxon>
        <taxon>Palaeoptera</taxon>
        <taxon>Odonata</taxon>
        <taxon>Epiprocta</taxon>
        <taxon>Anisoptera</taxon>
        <taxon>Libelluloidea</taxon>
        <taxon>Libellulidae</taxon>
        <taxon>Ladona</taxon>
    </lineage>
</organism>
<name>A0A8K0K701_LADFU</name>
<dbReference type="AlphaFoldDB" id="A0A8K0K701"/>
<dbReference type="Proteomes" id="UP000792457">
    <property type="component" value="Unassembled WGS sequence"/>
</dbReference>
<keyword evidence="3" id="KW-1185">Reference proteome</keyword>
<reference evidence="2" key="1">
    <citation type="submission" date="2013-04" db="EMBL/GenBank/DDBJ databases">
        <authorList>
            <person name="Qu J."/>
            <person name="Murali S.C."/>
            <person name="Bandaranaike D."/>
            <person name="Bellair M."/>
            <person name="Blankenburg K."/>
            <person name="Chao H."/>
            <person name="Dinh H."/>
            <person name="Doddapaneni H."/>
            <person name="Downs B."/>
            <person name="Dugan-Rocha S."/>
            <person name="Elkadiri S."/>
            <person name="Gnanaolivu R.D."/>
            <person name="Hernandez B."/>
            <person name="Javaid M."/>
            <person name="Jayaseelan J.C."/>
            <person name="Lee S."/>
            <person name="Li M."/>
            <person name="Ming W."/>
            <person name="Munidasa M."/>
            <person name="Muniz J."/>
            <person name="Nguyen L."/>
            <person name="Ongeri F."/>
            <person name="Osuji N."/>
            <person name="Pu L.-L."/>
            <person name="Puazo M."/>
            <person name="Qu C."/>
            <person name="Quiroz J."/>
            <person name="Raj R."/>
            <person name="Weissenberger G."/>
            <person name="Xin Y."/>
            <person name="Zou X."/>
            <person name="Han Y."/>
            <person name="Richards S."/>
            <person name="Worley K."/>
            <person name="Muzny D."/>
            <person name="Gibbs R."/>
        </authorList>
    </citation>
    <scope>NUCLEOTIDE SEQUENCE</scope>
    <source>
        <strain evidence="2">Sampled in the wild</strain>
    </source>
</reference>
<sequence length="95" mass="10766">MVKFKSFYPPEFNVTSGVPHGSHLPPLLFNVFINDITDHLKDAVCLLYADDLKVYQVISAWPMRMLQSRFSFVGIFPTSSIGLLVNAFEDTLCPR</sequence>
<dbReference type="OrthoDB" id="426210at2759"/>
<evidence type="ECO:0000259" key="1">
    <source>
        <dbReference type="PROSITE" id="PS50878"/>
    </source>
</evidence>
<evidence type="ECO:0000313" key="3">
    <source>
        <dbReference type="Proteomes" id="UP000792457"/>
    </source>
</evidence>
<proteinExistence type="predicted"/>
<dbReference type="EMBL" id="KZ308381">
    <property type="protein sequence ID" value="KAG8228689.1"/>
    <property type="molecule type" value="Genomic_DNA"/>
</dbReference>
<gene>
    <name evidence="2" type="ORF">J437_LFUL008678</name>
</gene>